<evidence type="ECO:0000313" key="1">
    <source>
        <dbReference type="EMBL" id="SMC63293.1"/>
    </source>
</evidence>
<name>A0A1W2ARH0_9BURK</name>
<gene>
    <name evidence="1" type="ORF">SAMN06296008_11042</name>
</gene>
<proteinExistence type="predicted"/>
<dbReference type="GO" id="GO:0016757">
    <property type="term" value="F:glycosyltransferase activity"/>
    <property type="evidence" value="ECO:0007669"/>
    <property type="project" value="UniProtKB-KW"/>
</dbReference>
<dbReference type="InterPro" id="IPR051910">
    <property type="entry name" value="ComF/GntX_DNA_util-trans"/>
</dbReference>
<dbReference type="STRING" id="1938817.SAMN06296008_11042"/>
<dbReference type="PANTHER" id="PTHR47505">
    <property type="entry name" value="DNA UTILIZATION PROTEIN YHGH"/>
    <property type="match status" value="1"/>
</dbReference>
<dbReference type="Proteomes" id="UP000192708">
    <property type="component" value="Unassembled WGS sequence"/>
</dbReference>
<dbReference type="AlphaFoldDB" id="A0A1W2ARH0"/>
<evidence type="ECO:0000313" key="2">
    <source>
        <dbReference type="Proteomes" id="UP000192708"/>
    </source>
</evidence>
<reference evidence="1 2" key="1">
    <citation type="submission" date="2017-04" db="EMBL/GenBank/DDBJ databases">
        <authorList>
            <person name="Afonso C.L."/>
            <person name="Miller P.J."/>
            <person name="Scott M.A."/>
            <person name="Spackman E."/>
            <person name="Goraichik I."/>
            <person name="Dimitrov K.M."/>
            <person name="Suarez D.L."/>
            <person name="Swayne D.E."/>
        </authorList>
    </citation>
    <scope>NUCLEOTIDE SEQUENCE [LARGE SCALE GENOMIC DNA]</scope>
    <source>
        <strain evidence="1 2">VK13</strain>
    </source>
</reference>
<keyword evidence="1" id="KW-0328">Glycosyltransferase</keyword>
<protein>
    <submittedName>
        <fullName evidence="1">Predicted amidophosphoribosyltransferases</fullName>
    </submittedName>
</protein>
<sequence length="246" mass="28121">MIKLFTEEILNYRPIFEFLKIFAPCACLICNQRQKDVICLHCQTSLFREISSKKCVICANPHHAWVCKRCSVAHWAFDATHSLSSEHSRLVPLMKKFHLHGNLKQSKGIFLAWEKMVSKEFSPVDLLIPMPEPLSATQLRGYQSNLEMTKLLSRSRNIPYLTALLDSYPEASMLAPNQSPFQIELNPSLVHSIAHLRIGVVGNLMESEYIYHHFAKALKSLGALWVSNWIMIRVPNKKTQTCSILS</sequence>
<keyword evidence="1" id="KW-0808">Transferase</keyword>
<organism evidence="1 2">
    <name type="scientific">Polynucleobacter kasalickyi</name>
    <dbReference type="NCBI Taxonomy" id="1938817"/>
    <lineage>
        <taxon>Bacteria</taxon>
        <taxon>Pseudomonadati</taxon>
        <taxon>Pseudomonadota</taxon>
        <taxon>Betaproteobacteria</taxon>
        <taxon>Burkholderiales</taxon>
        <taxon>Burkholderiaceae</taxon>
        <taxon>Polynucleobacter</taxon>
    </lineage>
</organism>
<accession>A0A1W2ARH0</accession>
<keyword evidence="2" id="KW-1185">Reference proteome</keyword>
<dbReference type="EMBL" id="FWXJ01000010">
    <property type="protein sequence ID" value="SMC63293.1"/>
    <property type="molecule type" value="Genomic_DNA"/>
</dbReference>
<dbReference type="PANTHER" id="PTHR47505:SF1">
    <property type="entry name" value="DNA UTILIZATION PROTEIN YHGH"/>
    <property type="match status" value="1"/>
</dbReference>